<name>T1KP69_TETUR</name>
<reference evidence="1" key="2">
    <citation type="submission" date="2015-06" db="UniProtKB">
        <authorList>
            <consortium name="EnsemblMetazoa"/>
        </authorList>
    </citation>
    <scope>IDENTIFICATION</scope>
</reference>
<protein>
    <submittedName>
        <fullName evidence="1">Uncharacterized protein</fullName>
    </submittedName>
</protein>
<dbReference type="EnsemblMetazoa" id="tetur16g03630.1">
    <property type="protein sequence ID" value="tetur16g03630.1"/>
    <property type="gene ID" value="tetur16g03630"/>
</dbReference>
<evidence type="ECO:0000313" key="2">
    <source>
        <dbReference type="Proteomes" id="UP000015104"/>
    </source>
</evidence>
<proteinExistence type="predicted"/>
<keyword evidence="2" id="KW-1185">Reference proteome</keyword>
<sequence length="266" mass="29993">MRELVIEANNSCNDECLTKTYCISSDGSGVCSANNLVTAQFQVISVFGKYDSLQLTLQGYNVALDLLTYMPITGSSSYKDGVLSCTWTLNFNGNIWPKGADMIKDIEQSITLYHDSKKVIVAQDISQLPIYHAQYLKCCNKVHGNERFLLSFDKTEKQIRYRLYYWKYSDNDMTVTLTRKDGSKLQFECFLKQDVRGYISNGNEQIAVDQQITQSTVNNAEMCSWATPLVLGNSRISIDASTSDFDLQVFAGSIPVYNEQDVTLNN</sequence>
<dbReference type="EMBL" id="CAEY01000289">
    <property type="status" value="NOT_ANNOTATED_CDS"/>
    <property type="molecule type" value="Genomic_DNA"/>
</dbReference>
<evidence type="ECO:0000313" key="1">
    <source>
        <dbReference type="EnsemblMetazoa" id="tetur16g03630.1"/>
    </source>
</evidence>
<accession>T1KP69</accession>
<organism evidence="1 2">
    <name type="scientific">Tetranychus urticae</name>
    <name type="common">Two-spotted spider mite</name>
    <dbReference type="NCBI Taxonomy" id="32264"/>
    <lineage>
        <taxon>Eukaryota</taxon>
        <taxon>Metazoa</taxon>
        <taxon>Ecdysozoa</taxon>
        <taxon>Arthropoda</taxon>
        <taxon>Chelicerata</taxon>
        <taxon>Arachnida</taxon>
        <taxon>Acari</taxon>
        <taxon>Acariformes</taxon>
        <taxon>Trombidiformes</taxon>
        <taxon>Prostigmata</taxon>
        <taxon>Eleutherengona</taxon>
        <taxon>Raphignathae</taxon>
        <taxon>Tetranychoidea</taxon>
        <taxon>Tetranychidae</taxon>
        <taxon>Tetranychus</taxon>
    </lineage>
</organism>
<reference evidence="2" key="1">
    <citation type="submission" date="2011-08" db="EMBL/GenBank/DDBJ databases">
        <authorList>
            <person name="Rombauts S."/>
        </authorList>
    </citation>
    <scope>NUCLEOTIDE SEQUENCE</scope>
    <source>
        <strain evidence="2">London</strain>
    </source>
</reference>
<dbReference type="Proteomes" id="UP000015104">
    <property type="component" value="Unassembled WGS sequence"/>
</dbReference>
<dbReference type="HOGENOM" id="CLU_061269_0_0_1"/>
<dbReference type="AlphaFoldDB" id="T1KP69"/>